<name>A0A0F8XLF8_9ZZZZ</name>
<protein>
    <submittedName>
        <fullName evidence="2">Uncharacterized protein</fullName>
    </submittedName>
</protein>
<keyword evidence="1" id="KW-0472">Membrane</keyword>
<evidence type="ECO:0000256" key="1">
    <source>
        <dbReference type="SAM" id="Phobius"/>
    </source>
</evidence>
<organism evidence="2">
    <name type="scientific">marine sediment metagenome</name>
    <dbReference type="NCBI Taxonomy" id="412755"/>
    <lineage>
        <taxon>unclassified sequences</taxon>
        <taxon>metagenomes</taxon>
        <taxon>ecological metagenomes</taxon>
    </lineage>
</organism>
<keyword evidence="1" id="KW-0812">Transmembrane</keyword>
<sequence>MDTLYPFYDKLADRLRISFIGKLVLSILLGLSFLGLRYISVMKSGDVTKYILEDWSWFLALLITTVMLCLYYATHSFKNIIPEVLRRIPK</sequence>
<keyword evidence="1" id="KW-1133">Transmembrane helix</keyword>
<feature type="transmembrane region" description="Helical" evidence="1">
    <location>
        <begin position="20"/>
        <end position="40"/>
    </location>
</feature>
<comment type="caution">
    <text evidence="2">The sequence shown here is derived from an EMBL/GenBank/DDBJ whole genome shotgun (WGS) entry which is preliminary data.</text>
</comment>
<gene>
    <name evidence="2" type="ORF">LCGC14_2930470</name>
</gene>
<reference evidence="2" key="1">
    <citation type="journal article" date="2015" name="Nature">
        <title>Complex archaea that bridge the gap between prokaryotes and eukaryotes.</title>
        <authorList>
            <person name="Spang A."/>
            <person name="Saw J.H."/>
            <person name="Jorgensen S.L."/>
            <person name="Zaremba-Niedzwiedzka K."/>
            <person name="Martijn J."/>
            <person name="Lind A.E."/>
            <person name="van Eijk R."/>
            <person name="Schleper C."/>
            <person name="Guy L."/>
            <person name="Ettema T.J."/>
        </authorList>
    </citation>
    <scope>NUCLEOTIDE SEQUENCE</scope>
</reference>
<accession>A0A0F8XLF8</accession>
<feature type="non-terminal residue" evidence="2">
    <location>
        <position position="90"/>
    </location>
</feature>
<dbReference type="EMBL" id="LAZR01058483">
    <property type="protein sequence ID" value="KKK69793.1"/>
    <property type="molecule type" value="Genomic_DNA"/>
</dbReference>
<dbReference type="AlphaFoldDB" id="A0A0F8XLF8"/>
<evidence type="ECO:0000313" key="2">
    <source>
        <dbReference type="EMBL" id="KKK69793.1"/>
    </source>
</evidence>
<proteinExistence type="predicted"/>
<feature type="transmembrane region" description="Helical" evidence="1">
    <location>
        <begin position="55"/>
        <end position="73"/>
    </location>
</feature>